<protein>
    <submittedName>
        <fullName evidence="1">Uncharacterized protein</fullName>
    </submittedName>
</protein>
<proteinExistence type="predicted"/>
<dbReference type="AlphaFoldDB" id="A0A0A9D0U1"/>
<reference evidence="1" key="2">
    <citation type="journal article" date="2015" name="Data Brief">
        <title>Shoot transcriptome of the giant reed, Arundo donax.</title>
        <authorList>
            <person name="Barrero R.A."/>
            <person name="Guerrero F.D."/>
            <person name="Moolhuijzen P."/>
            <person name="Goolsby J.A."/>
            <person name="Tidwell J."/>
            <person name="Bellgard S.E."/>
            <person name="Bellgard M.I."/>
        </authorList>
    </citation>
    <scope>NUCLEOTIDE SEQUENCE</scope>
    <source>
        <tissue evidence="1">Shoot tissue taken approximately 20 cm above the soil surface</tissue>
    </source>
</reference>
<organism evidence="1">
    <name type="scientific">Arundo donax</name>
    <name type="common">Giant reed</name>
    <name type="synonym">Donax arundinaceus</name>
    <dbReference type="NCBI Taxonomy" id="35708"/>
    <lineage>
        <taxon>Eukaryota</taxon>
        <taxon>Viridiplantae</taxon>
        <taxon>Streptophyta</taxon>
        <taxon>Embryophyta</taxon>
        <taxon>Tracheophyta</taxon>
        <taxon>Spermatophyta</taxon>
        <taxon>Magnoliopsida</taxon>
        <taxon>Liliopsida</taxon>
        <taxon>Poales</taxon>
        <taxon>Poaceae</taxon>
        <taxon>PACMAD clade</taxon>
        <taxon>Arundinoideae</taxon>
        <taxon>Arundineae</taxon>
        <taxon>Arundo</taxon>
    </lineage>
</organism>
<reference evidence="1" key="1">
    <citation type="submission" date="2014-09" db="EMBL/GenBank/DDBJ databases">
        <authorList>
            <person name="Magalhaes I.L.F."/>
            <person name="Oliveira U."/>
            <person name="Santos F.R."/>
            <person name="Vidigal T.H.D.A."/>
            <person name="Brescovit A.D."/>
            <person name="Santos A.J."/>
        </authorList>
    </citation>
    <scope>NUCLEOTIDE SEQUENCE</scope>
    <source>
        <tissue evidence="1">Shoot tissue taken approximately 20 cm above the soil surface</tissue>
    </source>
</reference>
<evidence type="ECO:0000313" key="1">
    <source>
        <dbReference type="EMBL" id="JAD80293.1"/>
    </source>
</evidence>
<sequence length="142" mass="15244">MASSSLTTPPVPTIASLPVSSMASPVSTSVASFCSSRCCCPCRRMPRRLLTEKTFSATSCRSALPVCPVVDTSSLTTCSARFTARTCESVACGLRRSADDACVKSMILASRTRALPILPQLSWSLASFLRMSRPSRLNSRWS</sequence>
<accession>A0A0A9D0U1</accession>
<name>A0A0A9D0U1_ARUDO</name>
<dbReference type="EMBL" id="GBRH01217602">
    <property type="protein sequence ID" value="JAD80293.1"/>
    <property type="molecule type" value="Transcribed_RNA"/>
</dbReference>